<sequence>MGAIYCGPYAAAIGYDRHEVLGDLLDEIADRATRHRRRRS</sequence>
<dbReference type="AlphaFoldDB" id="A0A7W9LPY8"/>
<accession>A0A7W9LPY8</accession>
<reference evidence="1 2" key="1">
    <citation type="submission" date="2020-08" db="EMBL/GenBank/DDBJ databases">
        <title>Sequencing the genomes of 1000 actinobacteria strains.</title>
        <authorList>
            <person name="Klenk H.-P."/>
        </authorList>
    </citation>
    <scope>NUCLEOTIDE SEQUENCE [LARGE SCALE GENOMIC DNA]</scope>
    <source>
        <strain evidence="1 2">DSM 102122</strain>
    </source>
</reference>
<protein>
    <submittedName>
        <fullName evidence="1">Uncharacterized protein</fullName>
    </submittedName>
</protein>
<evidence type="ECO:0000313" key="2">
    <source>
        <dbReference type="Proteomes" id="UP000542813"/>
    </source>
</evidence>
<gene>
    <name evidence="1" type="ORF">HD601_006346</name>
</gene>
<evidence type="ECO:0000313" key="1">
    <source>
        <dbReference type="EMBL" id="MBB5791771.1"/>
    </source>
</evidence>
<name>A0A7W9LPY8_9ACTN</name>
<dbReference type="Proteomes" id="UP000542813">
    <property type="component" value="Unassembled WGS sequence"/>
</dbReference>
<proteinExistence type="predicted"/>
<comment type="caution">
    <text evidence="1">The sequence shown here is derived from an EMBL/GenBank/DDBJ whole genome shotgun (WGS) entry which is preliminary data.</text>
</comment>
<organism evidence="1 2">
    <name type="scientific">Jiangella mangrovi</name>
    <dbReference type="NCBI Taxonomy" id="1524084"/>
    <lineage>
        <taxon>Bacteria</taxon>
        <taxon>Bacillati</taxon>
        <taxon>Actinomycetota</taxon>
        <taxon>Actinomycetes</taxon>
        <taxon>Jiangellales</taxon>
        <taxon>Jiangellaceae</taxon>
        <taxon>Jiangella</taxon>
    </lineage>
</organism>
<dbReference type="EMBL" id="JACHMM010000001">
    <property type="protein sequence ID" value="MBB5791771.1"/>
    <property type="molecule type" value="Genomic_DNA"/>
</dbReference>
<keyword evidence="2" id="KW-1185">Reference proteome</keyword>
<dbReference type="RefSeq" id="WP_281386381.1">
    <property type="nucleotide sequence ID" value="NZ_JACHMM010000001.1"/>
</dbReference>